<evidence type="ECO:0000313" key="3">
    <source>
        <dbReference type="Proteomes" id="UP000549394"/>
    </source>
</evidence>
<feature type="chain" id="PRO_5029858538" evidence="1">
    <location>
        <begin position="21"/>
        <end position="448"/>
    </location>
</feature>
<keyword evidence="1" id="KW-0732">Signal</keyword>
<organism evidence="2 3">
    <name type="scientific">Dimorphilus gyrociliatus</name>
    <dbReference type="NCBI Taxonomy" id="2664684"/>
    <lineage>
        <taxon>Eukaryota</taxon>
        <taxon>Metazoa</taxon>
        <taxon>Spiralia</taxon>
        <taxon>Lophotrochozoa</taxon>
        <taxon>Annelida</taxon>
        <taxon>Polychaeta</taxon>
        <taxon>Polychaeta incertae sedis</taxon>
        <taxon>Dinophilidae</taxon>
        <taxon>Dimorphilus</taxon>
    </lineage>
</organism>
<comment type="caution">
    <text evidence="2">The sequence shown here is derived from an EMBL/GenBank/DDBJ whole genome shotgun (WGS) entry which is preliminary data.</text>
</comment>
<feature type="signal peptide" evidence="1">
    <location>
        <begin position="1"/>
        <end position="20"/>
    </location>
</feature>
<protein>
    <submittedName>
        <fullName evidence="2">DgyrCDS14466</fullName>
    </submittedName>
</protein>
<name>A0A7I8WE29_9ANNE</name>
<evidence type="ECO:0000313" key="2">
    <source>
        <dbReference type="EMBL" id="CAD5126313.1"/>
    </source>
</evidence>
<gene>
    <name evidence="2" type="ORF">DGYR_LOCUS13561</name>
</gene>
<reference evidence="2 3" key="1">
    <citation type="submission" date="2020-08" db="EMBL/GenBank/DDBJ databases">
        <authorList>
            <person name="Hejnol A."/>
        </authorList>
    </citation>
    <scope>NUCLEOTIDE SEQUENCE [LARGE SCALE GENOMIC DNA]</scope>
</reference>
<accession>A0A7I8WE29</accession>
<dbReference type="EMBL" id="CAJFCJ010000041">
    <property type="protein sequence ID" value="CAD5126313.1"/>
    <property type="molecule type" value="Genomic_DNA"/>
</dbReference>
<proteinExistence type="predicted"/>
<evidence type="ECO:0000256" key="1">
    <source>
        <dbReference type="SAM" id="SignalP"/>
    </source>
</evidence>
<dbReference type="PROSITE" id="PS51257">
    <property type="entry name" value="PROKAR_LIPOPROTEIN"/>
    <property type="match status" value="1"/>
</dbReference>
<dbReference type="Proteomes" id="UP000549394">
    <property type="component" value="Unassembled WGS sequence"/>
</dbReference>
<sequence>MRQIHILSFLLLLLACGINCQIALKVIVQAVAIEGKSMVIFLEKVTGAPTCSISTAKPDGTVIHTGTVTLTSEMMQYEIPSTAIGSITNSFFAKSTFTCQLNSEELAFSHQTYVYSQEDFGQNELSDIFFLFIEMSSQQSSPTTIGVSVGRGSTDTTCRTESTDTSKVTIDVSGPFTIDSSQEIIATKTGSSDFAFVKATCEVASKSFITYIPVYFASGSTDLWVSATGDPHFEQVINDISTLEKKHICYDVTGTTGDYIYIAGFFMKGIKIFGQLKDDYYIHKIVVQTPFGNMSFSIDSFTLDNKKTFAWNHSLQNLLLATDQFKYHIKNCKMIVITERRSSFSIKIQKSTHALGEYHLDVSFKTVPEDYPQMTGLLGDVGKKHFTFYSVIQSNRDESEFKSVAVKVNNNLIRGRLQNRKDQISCWLMDINDILKPFKISNYLLQKI</sequence>
<keyword evidence="3" id="KW-1185">Reference proteome</keyword>
<dbReference type="AlphaFoldDB" id="A0A7I8WE29"/>